<dbReference type="EMBL" id="CAJVPT010000906">
    <property type="protein sequence ID" value="CAG8452774.1"/>
    <property type="molecule type" value="Genomic_DNA"/>
</dbReference>
<evidence type="ECO:0000313" key="1">
    <source>
        <dbReference type="EMBL" id="CAG8452774.1"/>
    </source>
</evidence>
<evidence type="ECO:0000313" key="2">
    <source>
        <dbReference type="Proteomes" id="UP000789525"/>
    </source>
</evidence>
<sequence length="482" mass="55637">MDIGSLLNSDEDESSSKFSFAAENEIYDPLVEAHTILRLLNCPLCGRLLSDPVTFHCGNTFCRGCLPANMTNLRFRCPIQGCARWHSADVEPDVSVRKLTDICRREMPELIPRATQSSVRMNSQYEGDEFQFLEQHFNDECPSSSDEEFCFYPGKSVSPCNNPGTNSGNTQHLNLIRLKNLLEQELECQVCYQLFIDPITTPCGHTYCRPCLTRSLDHNDQCPLCRRHLRGYDYFFSNPINKTIATFITSLYPTLYADRRHSAESRLYDDMQDVPIFITSLTFPKMPCFLEIYEPRYRLMIRRCMESRQRRFGMMLKQDSDYGTMLEIRSIEFLNDGRSLVETVGTYRFRLVERGMRDGYTVGRIERIDDIDPEQELEQERDAIRAADINNANPANPRIHEPTISELISISRDFIDSLRNGSATWLLQRLNSTYGDMPDDPSDFSFWIASVIPIDENEKYKLLEEKSSPDALRIAPPECKLK</sequence>
<protein>
    <submittedName>
        <fullName evidence="1">2340_t:CDS:1</fullName>
    </submittedName>
</protein>
<accession>A0ACA9K4W9</accession>
<gene>
    <name evidence="1" type="ORF">ACOLOM_LOCUS826</name>
</gene>
<comment type="caution">
    <text evidence="1">The sequence shown here is derived from an EMBL/GenBank/DDBJ whole genome shotgun (WGS) entry which is preliminary data.</text>
</comment>
<keyword evidence="2" id="KW-1185">Reference proteome</keyword>
<dbReference type="Proteomes" id="UP000789525">
    <property type="component" value="Unassembled WGS sequence"/>
</dbReference>
<organism evidence="1 2">
    <name type="scientific">Acaulospora colombiana</name>
    <dbReference type="NCBI Taxonomy" id="27376"/>
    <lineage>
        <taxon>Eukaryota</taxon>
        <taxon>Fungi</taxon>
        <taxon>Fungi incertae sedis</taxon>
        <taxon>Mucoromycota</taxon>
        <taxon>Glomeromycotina</taxon>
        <taxon>Glomeromycetes</taxon>
        <taxon>Diversisporales</taxon>
        <taxon>Acaulosporaceae</taxon>
        <taxon>Acaulospora</taxon>
    </lineage>
</organism>
<reference evidence="1" key="1">
    <citation type="submission" date="2021-06" db="EMBL/GenBank/DDBJ databases">
        <authorList>
            <person name="Kallberg Y."/>
            <person name="Tangrot J."/>
            <person name="Rosling A."/>
        </authorList>
    </citation>
    <scope>NUCLEOTIDE SEQUENCE</scope>
    <source>
        <strain evidence="1">CL356</strain>
    </source>
</reference>
<name>A0ACA9K4W9_9GLOM</name>
<proteinExistence type="predicted"/>